<evidence type="ECO:0000313" key="2">
    <source>
        <dbReference type="EMBL" id="ETO14978.1"/>
    </source>
</evidence>
<accession>X6MLU7</accession>
<protein>
    <submittedName>
        <fullName evidence="2">Uncharacterized protein</fullName>
    </submittedName>
</protein>
<dbReference type="AlphaFoldDB" id="X6MLU7"/>
<dbReference type="EMBL" id="ASPP01019588">
    <property type="protein sequence ID" value="ETO14978.1"/>
    <property type="molecule type" value="Genomic_DNA"/>
</dbReference>
<gene>
    <name evidence="2" type="ORF">RFI_22390</name>
</gene>
<name>X6MLU7_RETFI</name>
<keyword evidence="3" id="KW-1185">Reference proteome</keyword>
<reference evidence="2 3" key="1">
    <citation type="journal article" date="2013" name="Curr. Biol.">
        <title>The Genome of the Foraminiferan Reticulomyxa filosa.</title>
        <authorList>
            <person name="Glockner G."/>
            <person name="Hulsmann N."/>
            <person name="Schleicher M."/>
            <person name="Noegel A.A."/>
            <person name="Eichinger L."/>
            <person name="Gallinger C."/>
            <person name="Pawlowski J."/>
            <person name="Sierra R."/>
            <person name="Euteneuer U."/>
            <person name="Pillet L."/>
            <person name="Moustafa A."/>
            <person name="Platzer M."/>
            <person name="Groth M."/>
            <person name="Szafranski K."/>
            <person name="Schliwa M."/>
        </authorList>
    </citation>
    <scope>NUCLEOTIDE SEQUENCE [LARGE SCALE GENOMIC DNA]</scope>
</reference>
<sequence length="261" mass="29663">MPIPIPIPTSSRRNSDSIVLGVHATGINERKIIPLTTLQLFPNDPIQQYNFDSFDEHEMKTENNNGDDEASDSISLGPDEIEKYGLDDYASNGKTNFIKDNIKHRNSTSMSGVENVMVLSSVTTAAVEKEIDDIEKKMEKENISSIQKKNYSYSQVEKEETSHKYNNSDDIIPLHILFPNTQLLNNNNNNKRHVMEQKYSDDDDDDDDETDNNYNLFSSTITDKFDYVRKLSHNLWIVIAQLLDTPSKAIGLGLACRELNL</sequence>
<evidence type="ECO:0000256" key="1">
    <source>
        <dbReference type="SAM" id="MobiDB-lite"/>
    </source>
</evidence>
<comment type="caution">
    <text evidence="2">The sequence shown here is derived from an EMBL/GenBank/DDBJ whole genome shotgun (WGS) entry which is preliminary data.</text>
</comment>
<proteinExistence type="predicted"/>
<dbReference type="Proteomes" id="UP000023152">
    <property type="component" value="Unassembled WGS sequence"/>
</dbReference>
<feature type="non-terminal residue" evidence="2">
    <location>
        <position position="261"/>
    </location>
</feature>
<evidence type="ECO:0000313" key="3">
    <source>
        <dbReference type="Proteomes" id="UP000023152"/>
    </source>
</evidence>
<feature type="region of interest" description="Disordered" evidence="1">
    <location>
        <begin position="58"/>
        <end position="78"/>
    </location>
</feature>
<organism evidence="2 3">
    <name type="scientific">Reticulomyxa filosa</name>
    <dbReference type="NCBI Taxonomy" id="46433"/>
    <lineage>
        <taxon>Eukaryota</taxon>
        <taxon>Sar</taxon>
        <taxon>Rhizaria</taxon>
        <taxon>Retaria</taxon>
        <taxon>Foraminifera</taxon>
        <taxon>Monothalamids</taxon>
        <taxon>Reticulomyxidae</taxon>
        <taxon>Reticulomyxa</taxon>
    </lineage>
</organism>